<evidence type="ECO:0000256" key="13">
    <source>
        <dbReference type="ARBA" id="ARBA00078231"/>
    </source>
</evidence>
<dbReference type="SMART" id="SM00485">
    <property type="entry name" value="XPGN"/>
    <property type="match status" value="1"/>
</dbReference>
<dbReference type="SUPFAM" id="SSF47807">
    <property type="entry name" value="5' to 3' exonuclease, C-terminal subdomain"/>
    <property type="match status" value="1"/>
</dbReference>
<evidence type="ECO:0000256" key="4">
    <source>
        <dbReference type="ARBA" id="ARBA00022723"/>
    </source>
</evidence>
<keyword evidence="10" id="KW-0539">Nucleus</keyword>
<dbReference type="InterPro" id="IPR029060">
    <property type="entry name" value="PIN-like_dom_sf"/>
</dbReference>
<dbReference type="FunFam" id="1.10.150.20:FF:000030">
    <property type="entry name" value="Flap endonuclease GEN-like 1"/>
    <property type="match status" value="1"/>
</dbReference>
<evidence type="ECO:0000259" key="15">
    <source>
        <dbReference type="SMART" id="SM00485"/>
    </source>
</evidence>
<keyword evidence="6" id="KW-0227">DNA damage</keyword>
<keyword evidence="3" id="KW-0540">Nuclease</keyword>
<keyword evidence="17" id="KW-1185">Reference proteome</keyword>
<dbReference type="FunFam" id="3.40.50.1010:FF:000030">
    <property type="entry name" value="flap endonuclease GEN-like 2"/>
    <property type="match status" value="1"/>
</dbReference>
<dbReference type="SUPFAM" id="SSF54160">
    <property type="entry name" value="Chromo domain-like"/>
    <property type="match status" value="1"/>
</dbReference>
<feature type="domain" description="XPG-I" evidence="14">
    <location>
        <begin position="188"/>
        <end position="258"/>
    </location>
</feature>
<keyword evidence="8" id="KW-0460">Magnesium</keyword>
<dbReference type="Proteomes" id="UP001367508">
    <property type="component" value="Unassembled WGS sequence"/>
</dbReference>
<evidence type="ECO:0000259" key="14">
    <source>
        <dbReference type="SMART" id="SM00484"/>
    </source>
</evidence>
<evidence type="ECO:0000256" key="6">
    <source>
        <dbReference type="ARBA" id="ARBA00022763"/>
    </source>
</evidence>
<evidence type="ECO:0000256" key="8">
    <source>
        <dbReference type="ARBA" id="ARBA00022842"/>
    </source>
</evidence>
<comment type="caution">
    <text evidence="16">The sequence shown here is derived from an EMBL/GenBank/DDBJ whole genome shotgun (WGS) entry which is preliminary data.</text>
</comment>
<dbReference type="Pfam" id="PF25386">
    <property type="entry name" value="Chromo_SEND1"/>
    <property type="match status" value="1"/>
</dbReference>
<dbReference type="GO" id="GO:0017108">
    <property type="term" value="F:5'-flap endonuclease activity"/>
    <property type="evidence" value="ECO:0007669"/>
    <property type="project" value="TreeGrafter"/>
</dbReference>
<dbReference type="CDD" id="cd09900">
    <property type="entry name" value="H3TH_XPG-like"/>
    <property type="match status" value="1"/>
</dbReference>
<dbReference type="PRINTS" id="PR00853">
    <property type="entry name" value="XPGRADSUPER"/>
</dbReference>
<evidence type="ECO:0000313" key="16">
    <source>
        <dbReference type="EMBL" id="KAK7315025.1"/>
    </source>
</evidence>
<dbReference type="Pfam" id="PF00752">
    <property type="entry name" value="XPG_N"/>
    <property type="match status" value="1"/>
</dbReference>
<organism evidence="16 17">
    <name type="scientific">Canavalia gladiata</name>
    <name type="common">Sword bean</name>
    <name type="synonym">Dolichos gladiatus</name>
    <dbReference type="NCBI Taxonomy" id="3824"/>
    <lineage>
        <taxon>Eukaryota</taxon>
        <taxon>Viridiplantae</taxon>
        <taxon>Streptophyta</taxon>
        <taxon>Embryophyta</taxon>
        <taxon>Tracheophyta</taxon>
        <taxon>Spermatophyta</taxon>
        <taxon>Magnoliopsida</taxon>
        <taxon>eudicotyledons</taxon>
        <taxon>Gunneridae</taxon>
        <taxon>Pentapetalae</taxon>
        <taxon>rosids</taxon>
        <taxon>fabids</taxon>
        <taxon>Fabales</taxon>
        <taxon>Fabaceae</taxon>
        <taxon>Papilionoideae</taxon>
        <taxon>50 kb inversion clade</taxon>
        <taxon>NPAAA clade</taxon>
        <taxon>indigoferoid/millettioid clade</taxon>
        <taxon>Phaseoleae</taxon>
        <taxon>Canavalia</taxon>
    </lineage>
</organism>
<dbReference type="PANTHER" id="PTHR11081">
    <property type="entry name" value="FLAP ENDONUCLEASE FAMILY MEMBER"/>
    <property type="match status" value="1"/>
</dbReference>
<evidence type="ECO:0000256" key="1">
    <source>
        <dbReference type="ARBA" id="ARBA00001946"/>
    </source>
</evidence>
<dbReference type="Gene3D" id="3.40.50.1010">
    <property type="entry name" value="5'-nuclease"/>
    <property type="match status" value="1"/>
</dbReference>
<dbReference type="InterPro" id="IPR057340">
    <property type="entry name" value="Chromo_SEND1"/>
</dbReference>
<gene>
    <name evidence="16" type="ORF">VNO77_33557</name>
</gene>
<comment type="similarity">
    <text evidence="11">Belongs to the XPG/RAD2 endonuclease family. GEN subfamily.</text>
</comment>
<evidence type="ECO:0000256" key="3">
    <source>
        <dbReference type="ARBA" id="ARBA00022722"/>
    </source>
</evidence>
<dbReference type="PANTHER" id="PTHR11081:SF54">
    <property type="entry name" value="SINGLE-STRAND DNA ENDONUCLEASE 1"/>
    <property type="match status" value="1"/>
</dbReference>
<evidence type="ECO:0000256" key="7">
    <source>
        <dbReference type="ARBA" id="ARBA00022801"/>
    </source>
</evidence>
<dbReference type="Gene3D" id="1.10.150.20">
    <property type="entry name" value="5' to 3' exonuclease, C-terminal subdomain"/>
    <property type="match status" value="1"/>
</dbReference>
<dbReference type="InterPro" id="IPR006086">
    <property type="entry name" value="XPG-I_dom"/>
</dbReference>
<dbReference type="AlphaFoldDB" id="A0AAN9KC18"/>
<dbReference type="GO" id="GO:0009650">
    <property type="term" value="P:UV protection"/>
    <property type="evidence" value="ECO:0007669"/>
    <property type="project" value="UniProtKB-ARBA"/>
</dbReference>
<comment type="cofactor">
    <cofactor evidence="1">
        <name>Mg(2+)</name>
        <dbReference type="ChEBI" id="CHEBI:18420"/>
    </cofactor>
</comment>
<dbReference type="EMBL" id="JAYMYQ010000008">
    <property type="protein sequence ID" value="KAK7315025.1"/>
    <property type="molecule type" value="Genomic_DNA"/>
</dbReference>
<dbReference type="SMART" id="SM00484">
    <property type="entry name" value="XPGI"/>
    <property type="match status" value="1"/>
</dbReference>
<accession>A0AAN9KC18</accession>
<dbReference type="SUPFAM" id="SSF88723">
    <property type="entry name" value="PIN domain-like"/>
    <property type="match status" value="1"/>
</dbReference>
<name>A0AAN9KC18_CANGL</name>
<evidence type="ECO:0000256" key="11">
    <source>
        <dbReference type="ARBA" id="ARBA00038112"/>
    </source>
</evidence>
<keyword evidence="9" id="KW-0234">DNA repair</keyword>
<dbReference type="Gene3D" id="2.40.50.40">
    <property type="match status" value="1"/>
</dbReference>
<sequence length="632" mass="71150">MLQHRPENGVALRNAELGFAFQNLKTLNKPSIYFPYPEKNIHSSLLSLTPTSQSICILMGVKNLWDILESCKKTVPIHHLRNKRVCVDLSCWMVQLHSVSKSHACVKEKVYLRGLFHRLRALIALNCSLVFVSDGSIPAIKLSTYWRRLNVGKEVAQNETNLQKVTSLRRNMGSEFSCMIKEAKVLGMALGISCLDGIEEAEAQCALLNSESLCDGCFSSDSDIFLFGARTVYRDICLGDGGYVVCYEMADIERKLGFGRDSLIALSLLLGSDYYPGVHGLGPESACQIVKSIGDKFVLKKIASEGLGWVKKRKGGKNYLSRDDYILQVINAYMKPKCHSADSDIVHKAVAHYPFQRTKLQQICAEFFEWASEKTDGYILPSIAERDLRRFTKLRLTSSNVGLNLPLHEIPVKCPVTEIIKSRRVQGRECYEVSWERMDGFETSIVPADLIEGACPEKILEFEERKAQQKKQNIQKRRPKKKETMPSVAELDLKLQNLLLDDNLRDQANNLNASDSSEMISEITTPLAEVDLNTKNLLHLSHDTEQHTGLIQNISNINSNEAVYSIDKNEVIDLLSPSPPKKSLASSKCQQSSDQHIEVIHLSDSENDMSPEHKQKAKELRLFLASIRNEIH</sequence>
<dbReference type="CDD" id="cd09869">
    <property type="entry name" value="PIN_GEN1"/>
    <property type="match status" value="1"/>
</dbReference>
<evidence type="ECO:0000256" key="10">
    <source>
        <dbReference type="ARBA" id="ARBA00023242"/>
    </source>
</evidence>
<dbReference type="GO" id="GO:0006281">
    <property type="term" value="P:DNA repair"/>
    <property type="evidence" value="ECO:0007669"/>
    <property type="project" value="UniProtKB-KW"/>
</dbReference>
<dbReference type="InterPro" id="IPR016197">
    <property type="entry name" value="Chromo-like_dom_sf"/>
</dbReference>
<dbReference type="GO" id="GO:0046872">
    <property type="term" value="F:metal ion binding"/>
    <property type="evidence" value="ECO:0007669"/>
    <property type="project" value="UniProtKB-KW"/>
</dbReference>
<dbReference type="GO" id="GO:0005634">
    <property type="term" value="C:nucleus"/>
    <property type="evidence" value="ECO:0007669"/>
    <property type="project" value="UniProtKB-SubCell"/>
</dbReference>
<feature type="domain" description="XPG N-terminal" evidence="15">
    <location>
        <begin position="59"/>
        <end position="155"/>
    </location>
</feature>
<comment type="subcellular location">
    <subcellularLocation>
        <location evidence="2">Nucleus</location>
    </subcellularLocation>
</comment>
<dbReference type="InterPro" id="IPR036279">
    <property type="entry name" value="5-3_exonuclease_C_sf"/>
</dbReference>
<reference evidence="16 17" key="1">
    <citation type="submission" date="2024-01" db="EMBL/GenBank/DDBJ databases">
        <title>The genomes of 5 underutilized Papilionoideae crops provide insights into root nodulation and disease resistanc.</title>
        <authorList>
            <person name="Jiang F."/>
        </authorList>
    </citation>
    <scope>NUCLEOTIDE SEQUENCE [LARGE SCALE GENOMIC DNA]</scope>
    <source>
        <strain evidence="16">LVBAO_FW01</strain>
        <tissue evidence="16">Leaves</tissue>
    </source>
</reference>
<dbReference type="InterPro" id="IPR006084">
    <property type="entry name" value="XPG/Rad2"/>
</dbReference>
<protein>
    <recommendedName>
        <fullName evidence="12">Single-strand DNA endonuclease 1</fullName>
    </recommendedName>
    <alternativeName>
        <fullName evidence="13">Flap endonuclease GEN-like 2</fullName>
    </alternativeName>
</protein>
<keyword evidence="5" id="KW-0255">Endonuclease</keyword>
<evidence type="ECO:0000256" key="12">
    <source>
        <dbReference type="ARBA" id="ARBA00072248"/>
    </source>
</evidence>
<keyword evidence="7" id="KW-0378">Hydrolase</keyword>
<evidence type="ECO:0000256" key="5">
    <source>
        <dbReference type="ARBA" id="ARBA00022759"/>
    </source>
</evidence>
<evidence type="ECO:0000256" key="9">
    <source>
        <dbReference type="ARBA" id="ARBA00023204"/>
    </source>
</evidence>
<keyword evidence="4" id="KW-0479">Metal-binding</keyword>
<evidence type="ECO:0000256" key="2">
    <source>
        <dbReference type="ARBA" id="ARBA00004123"/>
    </source>
</evidence>
<evidence type="ECO:0000313" key="17">
    <source>
        <dbReference type="Proteomes" id="UP001367508"/>
    </source>
</evidence>
<dbReference type="Pfam" id="PF00867">
    <property type="entry name" value="XPG_I"/>
    <property type="match status" value="1"/>
</dbReference>
<proteinExistence type="inferred from homology"/>
<dbReference type="InterPro" id="IPR006085">
    <property type="entry name" value="XPG_DNA_repair_N"/>
</dbReference>